<protein>
    <recommendedName>
        <fullName evidence="3">DUF4440 domain-containing protein</fullName>
    </recommendedName>
</protein>
<evidence type="ECO:0000313" key="1">
    <source>
        <dbReference type="EMBL" id="MBD7970496.1"/>
    </source>
</evidence>
<comment type="caution">
    <text evidence="1">The sequence shown here is derived from an EMBL/GenBank/DDBJ whole genome shotgun (WGS) entry which is preliminary data.</text>
</comment>
<reference evidence="1 2" key="1">
    <citation type="submission" date="2020-08" db="EMBL/GenBank/DDBJ databases">
        <title>A Genomic Blueprint of the Chicken Gut Microbiome.</title>
        <authorList>
            <person name="Gilroy R."/>
            <person name="Ravi A."/>
            <person name="Getino M."/>
            <person name="Pursley I."/>
            <person name="Horton D.L."/>
            <person name="Alikhan N.-F."/>
            <person name="Baker D."/>
            <person name="Gharbi K."/>
            <person name="Hall N."/>
            <person name="Watson M."/>
            <person name="Adriaenssens E.M."/>
            <person name="Foster-Nyarko E."/>
            <person name="Jarju S."/>
            <person name="Secka A."/>
            <person name="Antonio M."/>
            <person name="Oren A."/>
            <person name="Chaudhuri R."/>
            <person name="La Ragione R.M."/>
            <person name="Hildebrand F."/>
            <person name="Pallen M.J."/>
        </authorList>
    </citation>
    <scope>NUCLEOTIDE SEQUENCE [LARGE SCALE GENOMIC DNA]</scope>
    <source>
        <strain evidence="1 2">Sa2BVA9</strain>
    </source>
</reference>
<dbReference type="RefSeq" id="WP_191803653.1">
    <property type="nucleotide sequence ID" value="NZ_JACSQL010000013.1"/>
</dbReference>
<organism evidence="1 2">
    <name type="scientific">Paenibacillus gallinarum</name>
    <dbReference type="NCBI Taxonomy" id="2762232"/>
    <lineage>
        <taxon>Bacteria</taxon>
        <taxon>Bacillati</taxon>
        <taxon>Bacillota</taxon>
        <taxon>Bacilli</taxon>
        <taxon>Bacillales</taxon>
        <taxon>Paenibacillaceae</taxon>
        <taxon>Paenibacillus</taxon>
    </lineage>
</organism>
<dbReference type="EMBL" id="JACSQL010000013">
    <property type="protein sequence ID" value="MBD7970496.1"/>
    <property type="molecule type" value="Genomic_DNA"/>
</dbReference>
<sequence>MEFVQAHTTGDKDKLRQLLSDDIVLEEKDNKLYAKNAQGYEWLLFNNEKKTQFDDWVIQGYEYDRESNTFHIFIREFYTNINGEPESPPTFLHLSFIKVNEEWKIHSLEFDV</sequence>
<evidence type="ECO:0000313" key="2">
    <source>
        <dbReference type="Proteomes" id="UP000608071"/>
    </source>
</evidence>
<dbReference type="Proteomes" id="UP000608071">
    <property type="component" value="Unassembled WGS sequence"/>
</dbReference>
<gene>
    <name evidence="1" type="ORF">H9647_20735</name>
</gene>
<name>A0ABR8T412_9BACL</name>
<accession>A0ABR8T412</accession>
<dbReference type="SUPFAM" id="SSF54427">
    <property type="entry name" value="NTF2-like"/>
    <property type="match status" value="1"/>
</dbReference>
<dbReference type="InterPro" id="IPR032710">
    <property type="entry name" value="NTF2-like_dom_sf"/>
</dbReference>
<proteinExistence type="predicted"/>
<keyword evidence="2" id="KW-1185">Reference proteome</keyword>
<evidence type="ECO:0008006" key="3">
    <source>
        <dbReference type="Google" id="ProtNLM"/>
    </source>
</evidence>